<feature type="domain" description="DUF7151" evidence="3">
    <location>
        <begin position="44"/>
        <end position="90"/>
    </location>
</feature>
<evidence type="ECO:0000313" key="5">
    <source>
        <dbReference type="Proteomes" id="UP001169760"/>
    </source>
</evidence>
<dbReference type="Gene3D" id="3.60.21.10">
    <property type="match status" value="1"/>
</dbReference>
<name>A0AAW7X3Q2_9GAMM</name>
<comment type="similarity">
    <text evidence="1">Belongs to the 5'-nucleotidase family.</text>
</comment>
<dbReference type="PANTHER" id="PTHR11575">
    <property type="entry name" value="5'-NUCLEOTIDASE-RELATED"/>
    <property type="match status" value="1"/>
</dbReference>
<evidence type="ECO:0000259" key="3">
    <source>
        <dbReference type="Pfam" id="PF23657"/>
    </source>
</evidence>
<dbReference type="Pfam" id="PF23657">
    <property type="entry name" value="DUF7151"/>
    <property type="match status" value="1"/>
</dbReference>
<feature type="signal peptide" evidence="1">
    <location>
        <begin position="1"/>
        <end position="17"/>
    </location>
</feature>
<dbReference type="GO" id="GO:0009166">
    <property type="term" value="P:nucleotide catabolic process"/>
    <property type="evidence" value="ECO:0007669"/>
    <property type="project" value="InterPro"/>
</dbReference>
<dbReference type="PANTHER" id="PTHR11575:SF24">
    <property type="entry name" value="5'-NUCLEOTIDASE"/>
    <property type="match status" value="1"/>
</dbReference>
<dbReference type="EMBL" id="JAUOPB010000004">
    <property type="protein sequence ID" value="MDO6422155.1"/>
    <property type="molecule type" value="Genomic_DNA"/>
</dbReference>
<evidence type="ECO:0000256" key="1">
    <source>
        <dbReference type="RuleBase" id="RU362119"/>
    </source>
</evidence>
<dbReference type="InterPro" id="IPR008334">
    <property type="entry name" value="5'-Nucleotdase_C"/>
</dbReference>
<dbReference type="RefSeq" id="WP_303492014.1">
    <property type="nucleotide sequence ID" value="NZ_JAUOPB010000004.1"/>
</dbReference>
<organism evidence="4 5">
    <name type="scientific">Saccharophagus degradans</name>
    <dbReference type="NCBI Taxonomy" id="86304"/>
    <lineage>
        <taxon>Bacteria</taxon>
        <taxon>Pseudomonadati</taxon>
        <taxon>Pseudomonadota</taxon>
        <taxon>Gammaproteobacteria</taxon>
        <taxon>Cellvibrionales</taxon>
        <taxon>Cellvibrionaceae</taxon>
        <taxon>Saccharophagus</taxon>
    </lineage>
</organism>
<dbReference type="GO" id="GO:0030288">
    <property type="term" value="C:outer membrane-bounded periplasmic space"/>
    <property type="evidence" value="ECO:0007669"/>
    <property type="project" value="TreeGrafter"/>
</dbReference>
<feature type="domain" description="5'-Nucleotidase C-terminal" evidence="2">
    <location>
        <begin position="452"/>
        <end position="668"/>
    </location>
</feature>
<dbReference type="Gene3D" id="3.90.780.10">
    <property type="entry name" value="5'-Nucleotidase, C-terminal domain"/>
    <property type="match status" value="1"/>
</dbReference>
<dbReference type="InterPro" id="IPR029052">
    <property type="entry name" value="Metallo-depent_PP-like"/>
</dbReference>
<protein>
    <submittedName>
        <fullName evidence="4">Bifunctional metallophosphatase/5'-nucleotidase</fullName>
    </submittedName>
</protein>
<keyword evidence="1" id="KW-0547">Nucleotide-binding</keyword>
<proteinExistence type="inferred from homology"/>
<dbReference type="InterPro" id="IPR055575">
    <property type="entry name" value="DUF7151"/>
</dbReference>
<dbReference type="GO" id="GO:0008253">
    <property type="term" value="F:5'-nucleotidase activity"/>
    <property type="evidence" value="ECO:0007669"/>
    <property type="project" value="TreeGrafter"/>
</dbReference>
<sequence length="749" mass="76360">MKRLKLTAAILSSLALAACGGDDGKDGANGTDGANGAAGDNGVNSLIAQVVLEAGHGECPLGGVAIHSGLDVDASGMLDESEITETNYVCNNDAFELQLLHFADVDGGRDIINNAVRFSALVKSFKSDYANTLLLSSGDNWIPGPEYNVASDDALQPVLGVTGTGRAHVAYLNALGVQASVFGNHEFDLGTGEVAALLSAEASGDNAWAGARFPYLSANIDFSTDANLAPLVGANGAPAAALKNKIAASTVITVGGQRVGVVGATTPTLHNISSPGDVTIAPTDSADINALAASIQASVDELTATGINKVIVLAHMQQIAIERELAALLSDVDIIVAGGSNTLLADTNDRLRDGDTAVDTYPLVFDSAADEPTLVVNTDGDYTYLGRLVVSFDSNGVIIPGLMDDAINGVYAADETGLIENGLGVSDAIAEVKAISDTLTSALAARAGNVFGSTSVYLNGERGAVRTEETNFGSLTAQANLEYAQLTDASVAVSIKNGGGIRASIGYCSVPPGATGDDAVVCNAPAGIEGINNPGEVSQLDLEIALRFNNSLSLVTLTGEQLKQVLEHGVAASSDGATPGQFPQVAGIRFSFDPAQTAQTVDDSVSPPTVSTVGSRIRNLVVLDSNGAQADGSEVVVVENGVLNPAATSQTFRVVTLGFLAGGGDRYPFPSGAAANIVDLEAEGVQTGNTVFADDGTEQDALAEYMFANYPADDSDATPSFSVEDVSAEQDVAIQNLSKVAADTVLSAD</sequence>
<keyword evidence="1" id="KW-0378">Hydrolase</keyword>
<dbReference type="AlphaFoldDB" id="A0AAW7X3Q2"/>
<comment type="caution">
    <text evidence="4">The sequence shown here is derived from an EMBL/GenBank/DDBJ whole genome shotgun (WGS) entry which is preliminary data.</text>
</comment>
<feature type="chain" id="PRO_5043110506" evidence="1">
    <location>
        <begin position="18"/>
        <end position="749"/>
    </location>
</feature>
<accession>A0AAW7X3Q2</accession>
<dbReference type="PROSITE" id="PS51257">
    <property type="entry name" value="PROKAR_LIPOPROTEIN"/>
    <property type="match status" value="1"/>
</dbReference>
<gene>
    <name evidence="4" type="ORF">Q4521_06700</name>
</gene>
<keyword evidence="1" id="KW-0732">Signal</keyword>
<dbReference type="SUPFAM" id="SSF55816">
    <property type="entry name" value="5'-nucleotidase (syn. UDP-sugar hydrolase), C-terminal domain"/>
    <property type="match status" value="1"/>
</dbReference>
<dbReference type="InterPro" id="IPR006179">
    <property type="entry name" value="5_nucleotidase/apyrase"/>
</dbReference>
<dbReference type="Proteomes" id="UP001169760">
    <property type="component" value="Unassembled WGS sequence"/>
</dbReference>
<reference evidence="4" key="1">
    <citation type="submission" date="2023-07" db="EMBL/GenBank/DDBJ databases">
        <title>Genome content predicts the carbon catabolic preferences of heterotrophic bacteria.</title>
        <authorList>
            <person name="Gralka M."/>
        </authorList>
    </citation>
    <scope>NUCLEOTIDE SEQUENCE</scope>
    <source>
        <strain evidence="4">I3M17_2</strain>
    </source>
</reference>
<dbReference type="Pfam" id="PF02872">
    <property type="entry name" value="5_nucleotid_C"/>
    <property type="match status" value="1"/>
</dbReference>
<dbReference type="SUPFAM" id="SSF56300">
    <property type="entry name" value="Metallo-dependent phosphatases"/>
    <property type="match status" value="1"/>
</dbReference>
<dbReference type="GO" id="GO:0008768">
    <property type="term" value="F:UDP-sugar diphosphatase activity"/>
    <property type="evidence" value="ECO:0007669"/>
    <property type="project" value="TreeGrafter"/>
</dbReference>
<evidence type="ECO:0000259" key="2">
    <source>
        <dbReference type="Pfam" id="PF02872"/>
    </source>
</evidence>
<evidence type="ECO:0000313" key="4">
    <source>
        <dbReference type="EMBL" id="MDO6422155.1"/>
    </source>
</evidence>
<dbReference type="InterPro" id="IPR036907">
    <property type="entry name" value="5'-Nucleotdase_C_sf"/>
</dbReference>
<dbReference type="PRINTS" id="PR01607">
    <property type="entry name" value="APYRASEFAMLY"/>
</dbReference>
<dbReference type="GO" id="GO:0000166">
    <property type="term" value="F:nucleotide binding"/>
    <property type="evidence" value="ECO:0007669"/>
    <property type="project" value="UniProtKB-KW"/>
</dbReference>